<evidence type="ECO:0000256" key="5">
    <source>
        <dbReference type="ARBA" id="ARBA00023136"/>
    </source>
</evidence>
<gene>
    <name evidence="7" type="ORF">FC695_20640</name>
</gene>
<dbReference type="PANTHER" id="PTHR43243:SF4">
    <property type="entry name" value="CATIONIC AMINO ACID TRANSPORTER 4"/>
    <property type="match status" value="1"/>
</dbReference>
<keyword evidence="5 6" id="KW-0472">Membrane</keyword>
<dbReference type="Proteomes" id="UP000308444">
    <property type="component" value="Unassembled WGS sequence"/>
</dbReference>
<evidence type="ECO:0000313" key="7">
    <source>
        <dbReference type="EMBL" id="TKJ00818.1"/>
    </source>
</evidence>
<sequence length="75" mass="7780">MSLFIKKAMDEEKKKVLNQTLGAIDLTLLGIGAIIGTGIFVLTGIVAAKHAGPAIVLSFVLAAIICACVAFCYAE</sequence>
<evidence type="ECO:0000256" key="6">
    <source>
        <dbReference type="SAM" id="Phobius"/>
    </source>
</evidence>
<keyword evidence="3 6" id="KW-0812">Transmembrane</keyword>
<evidence type="ECO:0000256" key="1">
    <source>
        <dbReference type="ARBA" id="ARBA00004141"/>
    </source>
</evidence>
<evidence type="ECO:0000256" key="2">
    <source>
        <dbReference type="ARBA" id="ARBA00022448"/>
    </source>
</evidence>
<dbReference type="PANTHER" id="PTHR43243">
    <property type="entry name" value="INNER MEMBRANE TRANSPORTER YGJI-RELATED"/>
    <property type="match status" value="1"/>
</dbReference>
<dbReference type="GO" id="GO:0015171">
    <property type="term" value="F:amino acid transmembrane transporter activity"/>
    <property type="evidence" value="ECO:0007669"/>
    <property type="project" value="TreeGrafter"/>
</dbReference>
<name>A0A9X9A7M1_BACCE</name>
<dbReference type="GO" id="GO:0016020">
    <property type="term" value="C:membrane"/>
    <property type="evidence" value="ECO:0007669"/>
    <property type="project" value="UniProtKB-SubCell"/>
</dbReference>
<dbReference type="Pfam" id="PF13520">
    <property type="entry name" value="AA_permease_2"/>
    <property type="match status" value="1"/>
</dbReference>
<dbReference type="InterPro" id="IPR002293">
    <property type="entry name" value="AA/rel_permease1"/>
</dbReference>
<feature type="non-terminal residue" evidence="7">
    <location>
        <position position="75"/>
    </location>
</feature>
<feature type="transmembrane region" description="Helical" evidence="6">
    <location>
        <begin position="54"/>
        <end position="74"/>
    </location>
</feature>
<comment type="caution">
    <text evidence="7">The sequence shown here is derived from an EMBL/GenBank/DDBJ whole genome shotgun (WGS) entry which is preliminary data.</text>
</comment>
<keyword evidence="4 6" id="KW-1133">Transmembrane helix</keyword>
<protein>
    <submittedName>
        <fullName evidence="7">Amino acid permease</fullName>
    </submittedName>
</protein>
<dbReference type="AlphaFoldDB" id="A0A9X9A7M1"/>
<evidence type="ECO:0000256" key="3">
    <source>
        <dbReference type="ARBA" id="ARBA00022692"/>
    </source>
</evidence>
<evidence type="ECO:0000313" key="8">
    <source>
        <dbReference type="Proteomes" id="UP000308444"/>
    </source>
</evidence>
<accession>A0A9X9A7M1</accession>
<dbReference type="EMBL" id="SZOH01001476">
    <property type="protein sequence ID" value="TKJ00818.1"/>
    <property type="molecule type" value="Genomic_DNA"/>
</dbReference>
<evidence type="ECO:0000256" key="4">
    <source>
        <dbReference type="ARBA" id="ARBA00022989"/>
    </source>
</evidence>
<organism evidence="7 8">
    <name type="scientific">Bacillus cereus</name>
    <dbReference type="NCBI Taxonomy" id="1396"/>
    <lineage>
        <taxon>Bacteria</taxon>
        <taxon>Bacillati</taxon>
        <taxon>Bacillota</taxon>
        <taxon>Bacilli</taxon>
        <taxon>Bacillales</taxon>
        <taxon>Bacillaceae</taxon>
        <taxon>Bacillus</taxon>
        <taxon>Bacillus cereus group</taxon>
    </lineage>
</organism>
<proteinExistence type="predicted"/>
<feature type="transmembrane region" description="Helical" evidence="6">
    <location>
        <begin position="21"/>
        <end position="48"/>
    </location>
</feature>
<comment type="subcellular location">
    <subcellularLocation>
        <location evidence="1">Membrane</location>
        <topology evidence="1">Multi-pass membrane protein</topology>
    </subcellularLocation>
</comment>
<reference evidence="7 8" key="1">
    <citation type="journal article" date="2019" name="Environ. Microbiol.">
        <title>An active ?-lactamase is a part of an orchestrated cell wall stress resistance network of Bacillus subtilis and related rhizosphere species.</title>
        <authorList>
            <person name="Bucher T."/>
            <person name="Keren-Paz A."/>
            <person name="Hausser J."/>
            <person name="Olender T."/>
            <person name="Cytryn E."/>
            <person name="Kolodkin-Gal I."/>
        </authorList>
    </citation>
    <scope>NUCLEOTIDE SEQUENCE [LARGE SCALE GENOMIC DNA]</scope>
    <source>
        <strain evidence="7 8">I32</strain>
    </source>
</reference>
<dbReference type="Gene3D" id="1.20.1740.10">
    <property type="entry name" value="Amino acid/polyamine transporter I"/>
    <property type="match status" value="1"/>
</dbReference>
<keyword evidence="2" id="KW-0813">Transport</keyword>